<dbReference type="EMBL" id="CP013067">
    <property type="protein sequence ID" value="ALP39956.1"/>
    <property type="molecule type" value="Genomic_DNA"/>
</dbReference>
<proteinExistence type="predicted"/>
<name>A0A0S2SE40_9GAMM</name>
<dbReference type="Proteomes" id="UP000058114">
    <property type="component" value="Chromosome"/>
</dbReference>
<dbReference type="KEGG" id="asr:WL1483_537"/>
<protein>
    <submittedName>
        <fullName evidence="1">Uncharacterized protein</fullName>
    </submittedName>
</protein>
<gene>
    <name evidence="1" type="ORF">WL1483_537</name>
</gene>
<organism evidence="1 2">
    <name type="scientific">Aeromonas schubertii</name>
    <dbReference type="NCBI Taxonomy" id="652"/>
    <lineage>
        <taxon>Bacteria</taxon>
        <taxon>Pseudomonadati</taxon>
        <taxon>Pseudomonadota</taxon>
        <taxon>Gammaproteobacteria</taxon>
        <taxon>Aeromonadales</taxon>
        <taxon>Aeromonadaceae</taxon>
        <taxon>Aeromonas</taxon>
    </lineage>
</organism>
<accession>A0A0S2SE40</accession>
<reference evidence="2" key="1">
    <citation type="submission" date="2015-10" db="EMBL/GenBank/DDBJ databases">
        <title>Complete Genome Sequence of Aeromonas schubertii strain WL1483.</title>
        <authorList>
            <person name="Liu L."/>
        </authorList>
    </citation>
    <scope>NUCLEOTIDE SEQUENCE [LARGE SCALE GENOMIC DNA]</scope>
    <source>
        <strain evidence="2">WL1483</strain>
    </source>
</reference>
<sequence length="73" mass="7796">MDPEVQAEQCVYIIEGPAGCHRLATTAPLFGRLEQQLDTAAKLRLVLHQPGCQCKTDGGVAIMAAGVHPSRIL</sequence>
<reference evidence="1 2" key="2">
    <citation type="journal article" date="2016" name="Genome Announc.">
        <title>Complete Genome Sequence of the Highly Virulent Aeromonas schubertii Strain WL1483, Isolated from Diseased Snakehead Fish (Channa argus) in China.</title>
        <authorList>
            <person name="Liu L."/>
            <person name="Li N."/>
            <person name="Zhang D."/>
            <person name="Fu X."/>
            <person name="Shi C."/>
            <person name="Lin Q."/>
            <person name="Hao G."/>
        </authorList>
    </citation>
    <scope>NUCLEOTIDE SEQUENCE [LARGE SCALE GENOMIC DNA]</scope>
    <source>
        <strain evidence="1 2">WL1483</strain>
    </source>
</reference>
<evidence type="ECO:0000313" key="2">
    <source>
        <dbReference type="Proteomes" id="UP000058114"/>
    </source>
</evidence>
<evidence type="ECO:0000313" key="1">
    <source>
        <dbReference type="EMBL" id="ALP39956.1"/>
    </source>
</evidence>
<dbReference type="AlphaFoldDB" id="A0A0S2SE40"/>